<keyword evidence="2" id="KW-0732">Signal</keyword>
<evidence type="ECO:0000313" key="3">
    <source>
        <dbReference type="EMBL" id="GJM63821.1"/>
    </source>
</evidence>
<dbReference type="EMBL" id="BQKE01000003">
    <property type="protein sequence ID" value="GJM63821.1"/>
    <property type="molecule type" value="Genomic_DNA"/>
</dbReference>
<comment type="caution">
    <text evidence="3">The sequence shown here is derived from an EMBL/GenBank/DDBJ whole genome shotgun (WGS) entry which is preliminary data.</text>
</comment>
<feature type="chain" id="PRO_5042811590" evidence="2">
    <location>
        <begin position="21"/>
        <end position="185"/>
    </location>
</feature>
<sequence>MRKGSNFGVLILLLSFSACINLKNAPQQEEIVDGNAALENVQVPQDWIFQELTDSPELEMGWAAEWQTAALVDLVKETLIYNADLQVAQSRVEASQQGLTIARSRMLPLIGGMANYSREFVNSANTALGLGSISWEADLWGKLRYGKKGAETNILAQSYAQEKMQQVIAAAVGKAYYTAICLNLQ</sequence>
<keyword evidence="4" id="KW-1185">Reference proteome</keyword>
<protein>
    <submittedName>
        <fullName evidence="3">Uncharacterized protein</fullName>
    </submittedName>
</protein>
<name>A0AAN5ANZ6_9BACT</name>
<dbReference type="GO" id="GO:0015562">
    <property type="term" value="F:efflux transmembrane transporter activity"/>
    <property type="evidence" value="ECO:0007669"/>
    <property type="project" value="InterPro"/>
</dbReference>
<dbReference type="PROSITE" id="PS51257">
    <property type="entry name" value="PROKAR_LIPOPROTEIN"/>
    <property type="match status" value="1"/>
</dbReference>
<evidence type="ECO:0000313" key="4">
    <source>
        <dbReference type="Proteomes" id="UP001310022"/>
    </source>
</evidence>
<dbReference type="InterPro" id="IPR010131">
    <property type="entry name" value="MdtP/NodT-like"/>
</dbReference>
<dbReference type="Gene3D" id="2.20.200.10">
    <property type="entry name" value="Outer membrane efflux proteins (OEP)"/>
    <property type="match status" value="1"/>
</dbReference>
<proteinExistence type="inferred from homology"/>
<dbReference type="RefSeq" id="WP_338238933.1">
    <property type="nucleotide sequence ID" value="NZ_BQKE01000003.1"/>
</dbReference>
<feature type="signal peptide" evidence="2">
    <location>
        <begin position="1"/>
        <end position="20"/>
    </location>
</feature>
<dbReference type="SUPFAM" id="SSF56954">
    <property type="entry name" value="Outer membrane efflux proteins (OEP)"/>
    <property type="match status" value="1"/>
</dbReference>
<gene>
    <name evidence="3" type="ORF">PEDI_43730</name>
</gene>
<evidence type="ECO:0000256" key="1">
    <source>
        <dbReference type="ARBA" id="ARBA00007613"/>
    </source>
</evidence>
<dbReference type="Pfam" id="PF02321">
    <property type="entry name" value="OEP"/>
    <property type="match status" value="1"/>
</dbReference>
<organism evidence="3 4">
    <name type="scientific">Persicobacter diffluens</name>
    <dbReference type="NCBI Taxonomy" id="981"/>
    <lineage>
        <taxon>Bacteria</taxon>
        <taxon>Pseudomonadati</taxon>
        <taxon>Bacteroidota</taxon>
        <taxon>Cytophagia</taxon>
        <taxon>Cytophagales</taxon>
        <taxon>Persicobacteraceae</taxon>
        <taxon>Persicobacter</taxon>
    </lineage>
</organism>
<dbReference type="Gene3D" id="1.20.1600.10">
    <property type="entry name" value="Outer membrane efflux proteins (OEP)"/>
    <property type="match status" value="1"/>
</dbReference>
<dbReference type="PANTHER" id="PTHR30203">
    <property type="entry name" value="OUTER MEMBRANE CATION EFFLUX PROTEIN"/>
    <property type="match status" value="1"/>
</dbReference>
<evidence type="ECO:0000256" key="2">
    <source>
        <dbReference type="SAM" id="SignalP"/>
    </source>
</evidence>
<reference evidence="3 4" key="1">
    <citation type="submission" date="2021-12" db="EMBL/GenBank/DDBJ databases">
        <title>Genome sequencing of bacteria with rrn-lacking chromosome and rrn-plasmid.</title>
        <authorList>
            <person name="Anda M."/>
            <person name="Iwasaki W."/>
        </authorList>
    </citation>
    <scope>NUCLEOTIDE SEQUENCE [LARGE SCALE GENOMIC DNA]</scope>
    <source>
        <strain evidence="3 4">NBRC 15940</strain>
    </source>
</reference>
<dbReference type="AlphaFoldDB" id="A0AAN5ANZ6"/>
<dbReference type="Proteomes" id="UP001310022">
    <property type="component" value="Unassembled WGS sequence"/>
</dbReference>
<accession>A0AAN5ANZ6</accession>
<dbReference type="InterPro" id="IPR003423">
    <property type="entry name" value="OMP_efflux"/>
</dbReference>
<comment type="similarity">
    <text evidence="1">Belongs to the outer membrane factor (OMF) (TC 1.B.17) family.</text>
</comment>